<evidence type="ECO:0000256" key="6">
    <source>
        <dbReference type="ARBA" id="ARBA00023136"/>
    </source>
</evidence>
<feature type="transmembrane region" description="Helical" evidence="10">
    <location>
        <begin position="234"/>
        <end position="256"/>
    </location>
</feature>
<feature type="transmembrane region" description="Helical" evidence="10">
    <location>
        <begin position="60"/>
        <end position="82"/>
    </location>
</feature>
<organism evidence="12 13">
    <name type="scientific">Paralvinella palmiformis</name>
    <dbReference type="NCBI Taxonomy" id="53620"/>
    <lineage>
        <taxon>Eukaryota</taxon>
        <taxon>Metazoa</taxon>
        <taxon>Spiralia</taxon>
        <taxon>Lophotrochozoa</taxon>
        <taxon>Annelida</taxon>
        <taxon>Polychaeta</taxon>
        <taxon>Sedentaria</taxon>
        <taxon>Canalipalpata</taxon>
        <taxon>Terebellida</taxon>
        <taxon>Terebelliformia</taxon>
        <taxon>Alvinellidae</taxon>
        <taxon>Paralvinella</taxon>
    </lineage>
</organism>
<evidence type="ECO:0000256" key="5">
    <source>
        <dbReference type="ARBA" id="ARBA00023040"/>
    </source>
</evidence>
<evidence type="ECO:0000313" key="12">
    <source>
        <dbReference type="EMBL" id="KAK2162847.1"/>
    </source>
</evidence>
<gene>
    <name evidence="12" type="ORF">LSH36_90g01011</name>
</gene>
<dbReference type="PANTHER" id="PTHR24235:SF29">
    <property type="entry name" value="GH23382P"/>
    <property type="match status" value="1"/>
</dbReference>
<accession>A0AAD9NA93</accession>
<feature type="transmembrane region" description="Helical" evidence="10">
    <location>
        <begin position="102"/>
        <end position="122"/>
    </location>
</feature>
<protein>
    <recommendedName>
        <fullName evidence="11">G-protein coupled receptors family 1 profile domain-containing protein</fullName>
    </recommendedName>
</protein>
<comment type="caution">
    <text evidence="12">The sequence shown here is derived from an EMBL/GenBank/DDBJ whole genome shotgun (WGS) entry which is preliminary data.</text>
</comment>
<dbReference type="PRINTS" id="PR01012">
    <property type="entry name" value="NRPEPTIDEYR"/>
</dbReference>
<proteinExistence type="inferred from homology"/>
<keyword evidence="8 9" id="KW-0807">Transducer</keyword>
<dbReference type="PANTHER" id="PTHR24235">
    <property type="entry name" value="NEUROPEPTIDE Y RECEPTOR"/>
    <property type="match status" value="1"/>
</dbReference>
<reference evidence="12" key="1">
    <citation type="journal article" date="2023" name="Mol. Biol. Evol.">
        <title>Third-Generation Sequencing Reveals the Adaptive Role of the Epigenome in Three Deep-Sea Polychaetes.</title>
        <authorList>
            <person name="Perez M."/>
            <person name="Aroh O."/>
            <person name="Sun Y."/>
            <person name="Lan Y."/>
            <person name="Juniper S.K."/>
            <person name="Young C.R."/>
            <person name="Angers B."/>
            <person name="Qian P.Y."/>
        </authorList>
    </citation>
    <scope>NUCLEOTIDE SEQUENCE</scope>
    <source>
        <strain evidence="12">P08H-3</strain>
    </source>
</reference>
<dbReference type="EMBL" id="JAODUP010000090">
    <property type="protein sequence ID" value="KAK2162847.1"/>
    <property type="molecule type" value="Genomic_DNA"/>
</dbReference>
<feature type="transmembrane region" description="Helical" evidence="10">
    <location>
        <begin position="188"/>
        <end position="213"/>
    </location>
</feature>
<dbReference type="SUPFAM" id="SSF81321">
    <property type="entry name" value="Family A G protein-coupled receptor-like"/>
    <property type="match status" value="1"/>
</dbReference>
<dbReference type="InterPro" id="IPR000611">
    <property type="entry name" value="NPY_rcpt"/>
</dbReference>
<dbReference type="Pfam" id="PF00001">
    <property type="entry name" value="7tm_1"/>
    <property type="match status" value="1"/>
</dbReference>
<keyword evidence="13" id="KW-1185">Reference proteome</keyword>
<dbReference type="Gene3D" id="1.20.1070.10">
    <property type="entry name" value="Rhodopsin 7-helix transmembrane proteins"/>
    <property type="match status" value="1"/>
</dbReference>
<feature type="domain" description="G-protein coupled receptors family 1 profile" evidence="11">
    <location>
        <begin position="39"/>
        <end position="293"/>
    </location>
</feature>
<name>A0AAD9NA93_9ANNE</name>
<evidence type="ECO:0000256" key="3">
    <source>
        <dbReference type="ARBA" id="ARBA00022692"/>
    </source>
</evidence>
<evidence type="ECO:0000256" key="9">
    <source>
        <dbReference type="RuleBase" id="RU000688"/>
    </source>
</evidence>
<dbReference type="GO" id="GO:0004983">
    <property type="term" value="F:neuropeptide Y receptor activity"/>
    <property type="evidence" value="ECO:0007669"/>
    <property type="project" value="InterPro"/>
</dbReference>
<sequence length="463" mass="51698">MTNLMNELNPAEFNIMKDPLYLAIIVSLYAVVIVLGALGNTLVVVTVAKTKQLWNATNIFIANLALADILVCAFDLPLNAYYQITDDWVFGRTLCHVIPSAFAVVVYASTLSLTMIAVDRYILIVFPLRRRMTITMAMLLVVAIAVVSTAVASPIAIYAEYSEFIDPSLNINWRICGEKWPTRGHRRLYTISTLALQYFVPLIIIAILYYFIFEKVRERLRTVRSGSSSRKNKTTKMLVAVVTIFAISWTPFHLFALITEFSPDLVKGKYYKFGDGMLRVVAMSSSCLNPLLYGWLNDNYRNAFLSIIKRPTATPTNVRREDSEFNRNSPKTAHLHVHLSPSSSSPKINNSCCAAKAGDDRMRAMRSGPKNAVEESVPLKAVNGSSSALTNTTTFDDNHIGDDNYIKDDNHIRDENHAYDDRHPNDDDGHCLETSTSLSITPVTESCAKANGMFSSQSPLLRL</sequence>
<keyword evidence="5 9" id="KW-0297">G-protein coupled receptor</keyword>
<feature type="transmembrane region" description="Helical" evidence="10">
    <location>
        <begin position="20"/>
        <end position="48"/>
    </location>
</feature>
<evidence type="ECO:0000259" key="11">
    <source>
        <dbReference type="PROSITE" id="PS50262"/>
    </source>
</evidence>
<keyword evidence="7 9" id="KW-0675">Receptor</keyword>
<evidence type="ECO:0000256" key="1">
    <source>
        <dbReference type="ARBA" id="ARBA00004141"/>
    </source>
</evidence>
<dbReference type="SMART" id="SM01381">
    <property type="entry name" value="7TM_GPCR_Srsx"/>
    <property type="match status" value="1"/>
</dbReference>
<keyword evidence="6 10" id="KW-0472">Membrane</keyword>
<feature type="transmembrane region" description="Helical" evidence="10">
    <location>
        <begin position="134"/>
        <end position="159"/>
    </location>
</feature>
<evidence type="ECO:0000256" key="2">
    <source>
        <dbReference type="ARBA" id="ARBA00010663"/>
    </source>
</evidence>
<dbReference type="CDD" id="cd15203">
    <property type="entry name" value="7tmA_NPYR-like"/>
    <property type="match status" value="1"/>
</dbReference>
<comment type="similarity">
    <text evidence="2 9">Belongs to the G-protein coupled receptor 1 family.</text>
</comment>
<dbReference type="GO" id="GO:0016020">
    <property type="term" value="C:membrane"/>
    <property type="evidence" value="ECO:0007669"/>
    <property type="project" value="UniProtKB-SubCell"/>
</dbReference>
<evidence type="ECO:0000256" key="7">
    <source>
        <dbReference type="ARBA" id="ARBA00023170"/>
    </source>
</evidence>
<comment type="subcellular location">
    <subcellularLocation>
        <location evidence="1">Membrane</location>
        <topology evidence="1">Multi-pass membrane protein</topology>
    </subcellularLocation>
</comment>
<dbReference type="InterPro" id="IPR017452">
    <property type="entry name" value="GPCR_Rhodpsn_7TM"/>
</dbReference>
<evidence type="ECO:0000256" key="4">
    <source>
        <dbReference type="ARBA" id="ARBA00022989"/>
    </source>
</evidence>
<dbReference type="AlphaFoldDB" id="A0AAD9NA93"/>
<dbReference type="PROSITE" id="PS50262">
    <property type="entry name" value="G_PROTEIN_RECEP_F1_2"/>
    <property type="match status" value="1"/>
</dbReference>
<dbReference type="PROSITE" id="PS00237">
    <property type="entry name" value="G_PROTEIN_RECEP_F1_1"/>
    <property type="match status" value="1"/>
</dbReference>
<evidence type="ECO:0000313" key="13">
    <source>
        <dbReference type="Proteomes" id="UP001208570"/>
    </source>
</evidence>
<evidence type="ECO:0000256" key="10">
    <source>
        <dbReference type="SAM" id="Phobius"/>
    </source>
</evidence>
<keyword evidence="4 10" id="KW-1133">Transmembrane helix</keyword>
<dbReference type="Proteomes" id="UP001208570">
    <property type="component" value="Unassembled WGS sequence"/>
</dbReference>
<keyword evidence="3 9" id="KW-0812">Transmembrane</keyword>
<evidence type="ECO:0000256" key="8">
    <source>
        <dbReference type="ARBA" id="ARBA00023224"/>
    </source>
</evidence>
<dbReference type="InterPro" id="IPR000276">
    <property type="entry name" value="GPCR_Rhodpsn"/>
</dbReference>
<dbReference type="PRINTS" id="PR00237">
    <property type="entry name" value="GPCRRHODOPSN"/>
</dbReference>